<comment type="similarity">
    <text evidence="2">Belongs to the MnmG family.</text>
</comment>
<dbReference type="AlphaFoldDB" id="A0A067BZ21"/>
<dbReference type="OrthoDB" id="3329at2759"/>
<dbReference type="GeneID" id="24132634"/>
<dbReference type="PANTHER" id="PTHR11806">
    <property type="entry name" value="GLUCOSE INHIBITED DIVISION PROTEIN A"/>
    <property type="match status" value="1"/>
</dbReference>
<name>A0A067BZ21_SAPPC</name>
<dbReference type="InterPro" id="IPR004416">
    <property type="entry name" value="MnmG"/>
</dbReference>
<dbReference type="FunFam" id="1.10.150.570:FF:000001">
    <property type="entry name" value="tRNA uridine 5-carboxymethylaminomethyl modification enzyme MnmG"/>
    <property type="match status" value="1"/>
</dbReference>
<protein>
    <submittedName>
        <fullName evidence="7">tRNA uridine 5-carboxymethylaminomethyl modification enzyme GidA</fullName>
    </submittedName>
</protein>
<keyword evidence="5" id="KW-0274">FAD</keyword>
<dbReference type="PRINTS" id="PR00411">
    <property type="entry name" value="PNDRDTASEI"/>
</dbReference>
<reference evidence="7 8" key="1">
    <citation type="journal article" date="2013" name="PLoS Genet.">
        <title>Distinctive expansion of potential virulence genes in the genome of the oomycete fish pathogen Saprolegnia parasitica.</title>
        <authorList>
            <person name="Jiang R.H."/>
            <person name="de Bruijn I."/>
            <person name="Haas B.J."/>
            <person name="Belmonte R."/>
            <person name="Lobach L."/>
            <person name="Christie J."/>
            <person name="van den Ackerveken G."/>
            <person name="Bottin A."/>
            <person name="Bulone V."/>
            <person name="Diaz-Moreno S.M."/>
            <person name="Dumas B."/>
            <person name="Fan L."/>
            <person name="Gaulin E."/>
            <person name="Govers F."/>
            <person name="Grenville-Briggs L.J."/>
            <person name="Horner N.R."/>
            <person name="Levin J.Z."/>
            <person name="Mammella M."/>
            <person name="Meijer H.J."/>
            <person name="Morris P."/>
            <person name="Nusbaum C."/>
            <person name="Oome S."/>
            <person name="Phillips A.J."/>
            <person name="van Rooyen D."/>
            <person name="Rzeszutek E."/>
            <person name="Saraiva M."/>
            <person name="Secombes C.J."/>
            <person name="Seidl M.F."/>
            <person name="Snel B."/>
            <person name="Stassen J.H."/>
            <person name="Sykes S."/>
            <person name="Tripathy S."/>
            <person name="van den Berg H."/>
            <person name="Vega-Arreguin J.C."/>
            <person name="Wawra S."/>
            <person name="Young S.K."/>
            <person name="Zeng Q."/>
            <person name="Dieguez-Uribeondo J."/>
            <person name="Russ C."/>
            <person name="Tyler B.M."/>
            <person name="van West P."/>
        </authorList>
    </citation>
    <scope>NUCLEOTIDE SEQUENCE [LARGE SCALE GENOMIC DNA]</scope>
    <source>
        <strain evidence="7 8">CBS 223.65</strain>
    </source>
</reference>
<comment type="cofactor">
    <cofactor evidence="1">
        <name>FAD</name>
        <dbReference type="ChEBI" id="CHEBI:57692"/>
    </cofactor>
</comment>
<evidence type="ECO:0000256" key="3">
    <source>
        <dbReference type="ARBA" id="ARBA00022630"/>
    </source>
</evidence>
<dbReference type="FunFam" id="3.50.50.60:FF:000002">
    <property type="entry name" value="tRNA uridine 5-carboxymethylaminomethyl modification enzyme MnmG"/>
    <property type="match status" value="1"/>
</dbReference>
<evidence type="ECO:0000256" key="5">
    <source>
        <dbReference type="ARBA" id="ARBA00022827"/>
    </source>
</evidence>
<dbReference type="PANTHER" id="PTHR11806:SF0">
    <property type="entry name" value="PROTEIN MTO1 HOMOLOG, MITOCHONDRIAL"/>
    <property type="match status" value="1"/>
</dbReference>
<dbReference type="Pfam" id="PF21680">
    <property type="entry name" value="GIDA_C_1st"/>
    <property type="match status" value="1"/>
</dbReference>
<proteinExistence type="inferred from homology"/>
<dbReference type="GO" id="GO:0050660">
    <property type="term" value="F:flavin adenine dinucleotide binding"/>
    <property type="evidence" value="ECO:0007669"/>
    <property type="project" value="InterPro"/>
</dbReference>
<dbReference type="SUPFAM" id="SSF51905">
    <property type="entry name" value="FAD/NAD(P)-binding domain"/>
    <property type="match status" value="1"/>
</dbReference>
<organism evidence="7 8">
    <name type="scientific">Saprolegnia parasitica (strain CBS 223.65)</name>
    <dbReference type="NCBI Taxonomy" id="695850"/>
    <lineage>
        <taxon>Eukaryota</taxon>
        <taxon>Sar</taxon>
        <taxon>Stramenopiles</taxon>
        <taxon>Oomycota</taxon>
        <taxon>Saprolegniomycetes</taxon>
        <taxon>Saprolegniales</taxon>
        <taxon>Saprolegniaceae</taxon>
        <taxon>Saprolegnia</taxon>
    </lineage>
</organism>
<dbReference type="Gene3D" id="2.40.30.260">
    <property type="match status" value="1"/>
</dbReference>
<dbReference type="GO" id="GO:0030488">
    <property type="term" value="P:tRNA methylation"/>
    <property type="evidence" value="ECO:0007669"/>
    <property type="project" value="TreeGrafter"/>
</dbReference>
<dbReference type="PROSITE" id="PS01280">
    <property type="entry name" value="GIDA_1"/>
    <property type="match status" value="1"/>
</dbReference>
<dbReference type="InterPro" id="IPR044920">
    <property type="entry name" value="MnmG_C_subdom_sf"/>
</dbReference>
<sequence length="659" mass="71904">MLASRVQRARRATSLRWLSQAARAYDVVVIGGGHAGCEAAAAAARTGAKTALLTQKLETVGEMSCNPSIGGVGKGTLVREIDALDGLMGRVADSAGIQFRMLNASKGPAVRGPRAQMDRDIYRANMQDALRAQDNLTMVEDGAEDITICPVTGKVTGVITSSGTTIPASAVVITTGTFLRGRIFIGDKSFPAGRKLREADGVEPPSVGLALTLERLNFPLGRLKTGTPPRLDGSSICLDGLEAQPSDDVPTPFSYLNEGKSLPLEDRFLPCHVTYTNEATHKIVRDNIKLLPQYSENEGKGIGPRYCPSIDAKVTRFADRTRHQIWLEPEGLNTDVYYPNGVSTALPEDLQIQLIQTIPGLENAKLVKPGYSVEYDFIDPRSLHHTLETKQVPGLFLAGQINGTTGYEEAGAQGVLAGINAGLAVQGKPAFTLDRADGFIGVLVDDLVTLGTKEPYRMFTSRSEYRLLLRQDNCDLRLTARGHAAGFVSDERLAVLQAKEAHIAEAWTHLKNFSMDPHEWCKIDGITISKDGVKRSAADVLAFPQVSCEDMLAIWKTYNYPHGTNIHESVRSHMKTECLYQTQLRLQAKEISALRSKAHIKLPEDLDYFALPMLSNEEKEKLSAAKPTSLHAASRISGVRSATLLLLYQFVSKQKVHHH</sequence>
<evidence type="ECO:0000256" key="1">
    <source>
        <dbReference type="ARBA" id="ARBA00001974"/>
    </source>
</evidence>
<dbReference type="EMBL" id="KK583250">
    <property type="protein sequence ID" value="KDO23749.1"/>
    <property type="molecule type" value="Genomic_DNA"/>
</dbReference>
<evidence type="ECO:0000256" key="4">
    <source>
        <dbReference type="ARBA" id="ARBA00022694"/>
    </source>
</evidence>
<evidence type="ECO:0000256" key="2">
    <source>
        <dbReference type="ARBA" id="ARBA00007653"/>
    </source>
</evidence>
<dbReference type="InterPro" id="IPR002218">
    <property type="entry name" value="MnmG-rel"/>
</dbReference>
<dbReference type="NCBIfam" id="TIGR00136">
    <property type="entry name" value="mnmG_gidA"/>
    <property type="match status" value="1"/>
</dbReference>
<dbReference type="FunFam" id="3.50.50.60:FF:000145">
    <property type="entry name" value="tRNA uridine 5-carboxymethylaminomethyl modification enzyme"/>
    <property type="match status" value="1"/>
</dbReference>
<keyword evidence="3" id="KW-0285">Flavoprotein</keyword>
<dbReference type="Gene3D" id="3.50.50.60">
    <property type="entry name" value="FAD/NAD(P)-binding domain"/>
    <property type="match status" value="2"/>
</dbReference>
<keyword evidence="8" id="KW-1185">Reference proteome</keyword>
<dbReference type="InterPro" id="IPR040131">
    <property type="entry name" value="MnmG_N"/>
</dbReference>
<dbReference type="STRING" id="695850.A0A067BZ21"/>
<dbReference type="Gene3D" id="1.10.150.570">
    <property type="entry name" value="GidA associated domain, C-terminal subdomain"/>
    <property type="match status" value="1"/>
</dbReference>
<dbReference type="RefSeq" id="XP_012205566.1">
    <property type="nucleotide sequence ID" value="XM_012350176.1"/>
</dbReference>
<dbReference type="Pfam" id="PF01134">
    <property type="entry name" value="GIDA"/>
    <property type="match status" value="1"/>
</dbReference>
<dbReference type="HAMAP" id="MF_00129">
    <property type="entry name" value="MnmG_GidA"/>
    <property type="match status" value="1"/>
</dbReference>
<accession>A0A067BZ21</accession>
<keyword evidence="4" id="KW-0819">tRNA processing</keyword>
<dbReference type="InterPro" id="IPR020595">
    <property type="entry name" value="MnmG-rel_CS"/>
</dbReference>
<dbReference type="VEuPathDB" id="FungiDB:SPRG_10526"/>
<dbReference type="InterPro" id="IPR026904">
    <property type="entry name" value="MnmG_C"/>
</dbReference>
<dbReference type="OMA" id="CNPAMGG"/>
<dbReference type="InterPro" id="IPR049312">
    <property type="entry name" value="GIDA_C_N"/>
</dbReference>
<dbReference type="KEGG" id="spar:SPRG_10526"/>
<dbReference type="GO" id="GO:0005739">
    <property type="term" value="C:mitochondrion"/>
    <property type="evidence" value="ECO:0007669"/>
    <property type="project" value="GOC"/>
</dbReference>
<dbReference type="Pfam" id="PF13932">
    <property type="entry name" value="SAM_GIDA_C"/>
    <property type="match status" value="1"/>
</dbReference>
<dbReference type="InterPro" id="IPR036188">
    <property type="entry name" value="FAD/NAD-bd_sf"/>
</dbReference>
<evidence type="ECO:0000313" key="7">
    <source>
        <dbReference type="EMBL" id="KDO23749.1"/>
    </source>
</evidence>
<gene>
    <name evidence="7" type="ORF">SPRG_10526</name>
</gene>
<dbReference type="Proteomes" id="UP000030745">
    <property type="component" value="Unassembled WGS sequence"/>
</dbReference>
<evidence type="ECO:0000259" key="6">
    <source>
        <dbReference type="SMART" id="SM01228"/>
    </source>
</evidence>
<dbReference type="SMART" id="SM01228">
    <property type="entry name" value="GIDA_assoc_3"/>
    <property type="match status" value="1"/>
</dbReference>
<feature type="domain" description="tRNA uridine 5-carboxymethylaminomethyl modification enzyme C-terminal subdomain" evidence="6">
    <location>
        <begin position="578"/>
        <end position="649"/>
    </location>
</feature>
<dbReference type="InterPro" id="IPR047001">
    <property type="entry name" value="MnmG_C_subdom"/>
</dbReference>
<dbReference type="PROSITE" id="PS01281">
    <property type="entry name" value="GIDA_2"/>
    <property type="match status" value="1"/>
</dbReference>
<dbReference type="GO" id="GO:0070899">
    <property type="term" value="P:mitochondrial tRNA wobble uridine modification"/>
    <property type="evidence" value="ECO:0007669"/>
    <property type="project" value="UniProtKB-ARBA"/>
</dbReference>
<evidence type="ECO:0000313" key="8">
    <source>
        <dbReference type="Proteomes" id="UP000030745"/>
    </source>
</evidence>